<dbReference type="AlphaFoldDB" id="A0A2U1QNH2"/>
<dbReference type="PANTHER" id="PTHR33127">
    <property type="entry name" value="TRANSMEMBRANE PROTEIN"/>
    <property type="match status" value="1"/>
</dbReference>
<accession>A0A2U1QNH2</accession>
<name>A0A2U1QNH2_ARTAN</name>
<comment type="caution">
    <text evidence="2">The sequence shown here is derived from an EMBL/GenBank/DDBJ whole genome shotgun (WGS) entry which is preliminary data.</text>
</comment>
<keyword evidence="3" id="KW-1185">Reference proteome</keyword>
<protein>
    <recommendedName>
        <fullName evidence="1">KIB1-4 beta-propeller domain-containing protein</fullName>
    </recommendedName>
</protein>
<evidence type="ECO:0000313" key="2">
    <source>
        <dbReference type="EMBL" id="PWA99507.1"/>
    </source>
</evidence>
<gene>
    <name evidence="2" type="ORF">CTI12_AA002920</name>
</gene>
<sequence length="754" mass="87370">MEQQHALYSTVRDQLLPLSAKYPWFVAENLGAKEDGSTDHIFYTLHDPPSKYQCQIPEFRGRHIRGYYHGWVILSDHSQNVTWSLWNPITSKTIDFPTLILKDGDSESIGQCCLSAPPDDPSSILLLTRTNKPTFVFFRLVSKRKKLRWIEMSYASQLKRITGEDGLMIYSLACCNGKIYALNYDGSFDCFVIQLDMEIKEKEVLIRLSLLGMIPSPNFSSCTQSCYFLKGSCTELFYIMVGFNEGTITQVCIFKLDMSSVKLEQRERYKDLDMSNTTWEEVKIDDVITNEEMWEELADLKDAIFYVDLARVHTVYYRPAVASELGGYIHIRDKKGKILYSYHVKDNTISLSSMPSLVLPTSNVSVWECRLEDDHGISTCTVDSKRKDDEIAVRSSTDYEAEFDELWLLSLPYDNLEMIMGLCVGVEYMNFRATCKHCHLAAPSIKWRDESALMRMQTYSLISPWLMVVHEDQDMITFTDPLLGDTYFMKNLHVSPTNKNIYCSRFGWLLFRSNHFHCLVFFNPFTGDLRKLPIADKFIMSACFSAPPTSPDCMVIGFSSEDVYIHFVAQEQSWRKLGVGPYSIRFPTFIGRDLYALHDEGELISFKNLGEDAYSETLVEAKAPRSCCKSLDDYYLMTRDQHLLLVIVSKFGERVEVFKQIDSKQEWEKIDSLGNYMIYICEQTCLCLEAKTPEMENKIYFPLLHFKNRKIVFYSLETCMYHTFNGENIQPDLKDFFGTTYQLFPHGWIEPSWY</sequence>
<dbReference type="PANTHER" id="PTHR33127:SF5">
    <property type="entry name" value="TRANSMEMBRANE PROTEIN"/>
    <property type="match status" value="1"/>
</dbReference>
<feature type="domain" description="KIB1-4 beta-propeller" evidence="1">
    <location>
        <begin position="50"/>
        <end position="272"/>
    </location>
</feature>
<proteinExistence type="predicted"/>
<dbReference type="OrthoDB" id="620303at2759"/>
<reference evidence="2 3" key="1">
    <citation type="journal article" date="2018" name="Mol. Plant">
        <title>The genome of Artemisia annua provides insight into the evolution of Asteraceae family and artemisinin biosynthesis.</title>
        <authorList>
            <person name="Shen Q."/>
            <person name="Zhang L."/>
            <person name="Liao Z."/>
            <person name="Wang S."/>
            <person name="Yan T."/>
            <person name="Shi P."/>
            <person name="Liu M."/>
            <person name="Fu X."/>
            <person name="Pan Q."/>
            <person name="Wang Y."/>
            <person name="Lv Z."/>
            <person name="Lu X."/>
            <person name="Zhang F."/>
            <person name="Jiang W."/>
            <person name="Ma Y."/>
            <person name="Chen M."/>
            <person name="Hao X."/>
            <person name="Li L."/>
            <person name="Tang Y."/>
            <person name="Lv G."/>
            <person name="Zhou Y."/>
            <person name="Sun X."/>
            <person name="Brodelius P.E."/>
            <person name="Rose J.K.C."/>
            <person name="Tang K."/>
        </authorList>
    </citation>
    <scope>NUCLEOTIDE SEQUENCE [LARGE SCALE GENOMIC DNA]</scope>
    <source>
        <strain evidence="3">cv. Huhao1</strain>
        <tissue evidence="2">Leaf</tissue>
    </source>
</reference>
<feature type="domain" description="KIB1-4 beta-propeller" evidence="1">
    <location>
        <begin position="498"/>
        <end position="711"/>
    </location>
</feature>
<evidence type="ECO:0000313" key="3">
    <source>
        <dbReference type="Proteomes" id="UP000245207"/>
    </source>
</evidence>
<dbReference type="Pfam" id="PF03478">
    <property type="entry name" value="Beta-prop_KIB1-4"/>
    <property type="match status" value="2"/>
</dbReference>
<evidence type="ECO:0000259" key="1">
    <source>
        <dbReference type="Pfam" id="PF03478"/>
    </source>
</evidence>
<dbReference type="InterPro" id="IPR005174">
    <property type="entry name" value="KIB1-4_b-propeller"/>
</dbReference>
<dbReference type="Proteomes" id="UP000245207">
    <property type="component" value="Unassembled WGS sequence"/>
</dbReference>
<dbReference type="EMBL" id="PKPP01000017">
    <property type="protein sequence ID" value="PWA99507.1"/>
    <property type="molecule type" value="Genomic_DNA"/>
</dbReference>
<organism evidence="2 3">
    <name type="scientific">Artemisia annua</name>
    <name type="common">Sweet wormwood</name>
    <dbReference type="NCBI Taxonomy" id="35608"/>
    <lineage>
        <taxon>Eukaryota</taxon>
        <taxon>Viridiplantae</taxon>
        <taxon>Streptophyta</taxon>
        <taxon>Embryophyta</taxon>
        <taxon>Tracheophyta</taxon>
        <taxon>Spermatophyta</taxon>
        <taxon>Magnoliopsida</taxon>
        <taxon>eudicotyledons</taxon>
        <taxon>Gunneridae</taxon>
        <taxon>Pentapetalae</taxon>
        <taxon>asterids</taxon>
        <taxon>campanulids</taxon>
        <taxon>Asterales</taxon>
        <taxon>Asteraceae</taxon>
        <taxon>Asteroideae</taxon>
        <taxon>Anthemideae</taxon>
        <taxon>Artemisiinae</taxon>
        <taxon>Artemisia</taxon>
    </lineage>
</organism>